<sequence length="120" mass="13669">MGTKTRLHCPPILSSQQPCKVGQGEEGVTGPKAPQRVSIAEARFFVTLNHSEWHHLLFEGSSTLCKMQQTLHLASFFKRAIEMVCFYRTSAPQRWCWLAFTQPFVKIVVVGQEADLQFCR</sequence>
<reference evidence="1" key="1">
    <citation type="submission" date="2021-08" db="EMBL/GenBank/DDBJ databases">
        <title>The first chromosome-level gecko genome reveals the dynamic sex chromosomes of Neotropical dwarf geckos (Sphaerodactylidae: Sphaerodactylus).</title>
        <authorList>
            <person name="Pinto B.J."/>
            <person name="Keating S.E."/>
            <person name="Gamble T."/>
        </authorList>
    </citation>
    <scope>NUCLEOTIDE SEQUENCE</scope>
    <source>
        <strain evidence="1">TG3544</strain>
    </source>
</reference>
<protein>
    <submittedName>
        <fullName evidence="1">Uncharacterized protein</fullName>
    </submittedName>
</protein>
<name>A0ACB8G7P1_9SAUR</name>
<accession>A0ACB8G7P1</accession>
<organism evidence="1 2">
    <name type="scientific">Sphaerodactylus townsendi</name>
    <dbReference type="NCBI Taxonomy" id="933632"/>
    <lineage>
        <taxon>Eukaryota</taxon>
        <taxon>Metazoa</taxon>
        <taxon>Chordata</taxon>
        <taxon>Craniata</taxon>
        <taxon>Vertebrata</taxon>
        <taxon>Euteleostomi</taxon>
        <taxon>Lepidosauria</taxon>
        <taxon>Squamata</taxon>
        <taxon>Bifurcata</taxon>
        <taxon>Gekkota</taxon>
        <taxon>Sphaerodactylidae</taxon>
        <taxon>Sphaerodactylus</taxon>
    </lineage>
</organism>
<proteinExistence type="predicted"/>
<gene>
    <name evidence="1" type="ORF">K3G42_005935</name>
</gene>
<evidence type="ECO:0000313" key="2">
    <source>
        <dbReference type="Proteomes" id="UP000827872"/>
    </source>
</evidence>
<comment type="caution">
    <text evidence="1">The sequence shown here is derived from an EMBL/GenBank/DDBJ whole genome shotgun (WGS) entry which is preliminary data.</text>
</comment>
<keyword evidence="2" id="KW-1185">Reference proteome</keyword>
<evidence type="ECO:0000313" key="1">
    <source>
        <dbReference type="EMBL" id="KAH8015592.1"/>
    </source>
</evidence>
<dbReference type="EMBL" id="CM037614">
    <property type="protein sequence ID" value="KAH8015592.1"/>
    <property type="molecule type" value="Genomic_DNA"/>
</dbReference>
<dbReference type="Proteomes" id="UP000827872">
    <property type="component" value="Linkage Group LG01"/>
</dbReference>